<feature type="region of interest" description="Disordered" evidence="1">
    <location>
        <begin position="1363"/>
        <end position="1476"/>
    </location>
</feature>
<feature type="compositionally biased region" description="Low complexity" evidence="1">
    <location>
        <begin position="1203"/>
        <end position="1216"/>
    </location>
</feature>
<keyword evidence="3" id="KW-1185">Reference proteome</keyword>
<feature type="region of interest" description="Disordered" evidence="1">
    <location>
        <begin position="1083"/>
        <end position="1102"/>
    </location>
</feature>
<feature type="compositionally biased region" description="Polar residues" evidence="1">
    <location>
        <begin position="673"/>
        <end position="690"/>
    </location>
</feature>
<evidence type="ECO:0000313" key="3">
    <source>
        <dbReference type="Proteomes" id="UP000038009"/>
    </source>
</evidence>
<dbReference type="OrthoDB" id="249624at2759"/>
<feature type="compositionally biased region" description="Acidic residues" evidence="1">
    <location>
        <begin position="1413"/>
        <end position="1429"/>
    </location>
</feature>
<dbReference type="VEuPathDB" id="TriTrypDB:Lsey_0038_0400"/>
<feature type="region of interest" description="Disordered" evidence="1">
    <location>
        <begin position="874"/>
        <end position="903"/>
    </location>
</feature>
<feature type="compositionally biased region" description="Basic and acidic residues" evidence="1">
    <location>
        <begin position="1454"/>
        <end position="1476"/>
    </location>
</feature>
<feature type="compositionally biased region" description="Polar residues" evidence="1">
    <location>
        <begin position="1441"/>
        <end position="1450"/>
    </location>
</feature>
<protein>
    <submittedName>
        <fullName evidence="2">PPG-like protein</fullName>
    </submittedName>
</protein>
<feature type="compositionally biased region" description="Low complexity" evidence="1">
    <location>
        <begin position="1637"/>
        <end position="1661"/>
    </location>
</feature>
<feature type="compositionally biased region" description="Polar residues" evidence="1">
    <location>
        <begin position="1083"/>
        <end position="1101"/>
    </location>
</feature>
<feature type="region of interest" description="Disordered" evidence="1">
    <location>
        <begin position="1503"/>
        <end position="1550"/>
    </location>
</feature>
<feature type="region of interest" description="Disordered" evidence="1">
    <location>
        <begin position="519"/>
        <end position="551"/>
    </location>
</feature>
<dbReference type="EMBL" id="LJSK01000038">
    <property type="protein sequence ID" value="KPI88869.1"/>
    <property type="molecule type" value="Genomic_DNA"/>
</dbReference>
<feature type="region of interest" description="Disordered" evidence="1">
    <location>
        <begin position="480"/>
        <end position="506"/>
    </location>
</feature>
<evidence type="ECO:0000313" key="2">
    <source>
        <dbReference type="EMBL" id="KPI88869.1"/>
    </source>
</evidence>
<feature type="region of interest" description="Disordered" evidence="1">
    <location>
        <begin position="929"/>
        <end position="954"/>
    </location>
</feature>
<feature type="compositionally biased region" description="Polar residues" evidence="1">
    <location>
        <begin position="877"/>
        <end position="891"/>
    </location>
</feature>
<feature type="region of interest" description="Disordered" evidence="1">
    <location>
        <begin position="799"/>
        <end position="861"/>
    </location>
</feature>
<feature type="compositionally biased region" description="Low complexity" evidence="1">
    <location>
        <begin position="851"/>
        <end position="861"/>
    </location>
</feature>
<feature type="region of interest" description="Disordered" evidence="1">
    <location>
        <begin position="983"/>
        <end position="1029"/>
    </location>
</feature>
<feature type="compositionally biased region" description="Basic and acidic residues" evidence="1">
    <location>
        <begin position="12"/>
        <end position="27"/>
    </location>
</feature>
<feature type="compositionally biased region" description="Polar residues" evidence="1">
    <location>
        <begin position="1503"/>
        <end position="1512"/>
    </location>
</feature>
<organism evidence="2 3">
    <name type="scientific">Leptomonas seymouri</name>
    <dbReference type="NCBI Taxonomy" id="5684"/>
    <lineage>
        <taxon>Eukaryota</taxon>
        <taxon>Discoba</taxon>
        <taxon>Euglenozoa</taxon>
        <taxon>Kinetoplastea</taxon>
        <taxon>Metakinetoplastina</taxon>
        <taxon>Trypanosomatida</taxon>
        <taxon>Trypanosomatidae</taxon>
        <taxon>Leishmaniinae</taxon>
        <taxon>Leptomonas</taxon>
    </lineage>
</organism>
<feature type="region of interest" description="Disordered" evidence="1">
    <location>
        <begin position="1040"/>
        <end position="1059"/>
    </location>
</feature>
<feature type="compositionally biased region" description="Polar residues" evidence="1">
    <location>
        <begin position="1602"/>
        <end position="1611"/>
    </location>
</feature>
<feature type="compositionally biased region" description="Low complexity" evidence="1">
    <location>
        <begin position="696"/>
        <end position="713"/>
    </location>
</feature>
<name>A0A0N0P7J7_LEPSE</name>
<feature type="compositionally biased region" description="Polar residues" evidence="1">
    <location>
        <begin position="799"/>
        <end position="829"/>
    </location>
</feature>
<dbReference type="OMA" id="WFHEERL"/>
<feature type="compositionally biased region" description="Low complexity" evidence="1">
    <location>
        <begin position="1149"/>
        <end position="1165"/>
    </location>
</feature>
<dbReference type="Proteomes" id="UP000038009">
    <property type="component" value="Unassembled WGS sequence"/>
</dbReference>
<sequence>MSTFLPSPTRHYRGEREAVKSGTSDHQHSRRPEKRSGVSTRAIPKVVGSQMDVQQNTWRGEARRCSDATLDGKSDKHDVAHGRHDHCHENDERAARIFEDWLTVVEKRQGQLNTAHQGDLCLWFHEERLAAETPFAAVLPCPASLWTDEARQSMVNTINNFAFPTFYLQMLPMGAKVSEVAQIFVRSPAHLPESTRHRSFVERGKYNYTTVPCHSGADAMRLMSQHALLRDAVRDVPCLLLNDFCPLMPLCLRCLVVAGRCVAAEVACDEAYTPLFGIRPNNTDGSRNGFDDDLMDEKCTTVGERRRASAAALRRGTPASARGGNAAEGRDYCTAADVVAFSLKDFVEKTLGASLASRSYTALIAAEVKGFDPRVLGPRKSDPPFWPVMTTEPLHQRPSPFNEAGLRFYVLSFDYGDPTAFEAFGARELQAIGDHIIEREAEGAFLPPILRFLDGHEAKRTAAQPPLVWSAPPSVKSLSVCSEASSRVPRDGERKDRRSPRTTSPLEFTASCEAANIVTQNTNGRTSYSRRSEKSVGAAQDGASKPLASHPRCEGTLTKAVGQSAVVKTAPMVLEPDNIDNAFKNDSAVLSRKVSPAEVDVVSSAISSGRGTNGRLPSRTSSFNLPARVAKRGGEYSIDGAVAGRPAPAKHIDPSAKSGTPTDSYPCKLKSTLRMSSNSTERVPSEASSRSQREGSASVDSRKTSSSVSTRISRLPERRLPTPTRSSVTDSQYSIADCSESFVTETESIRSSLPARRRSSVLAAATVPRPAATSALAANSMPSHLKEAIVAPAASWYRQSSNPGQSELASTGSAASSPSQKTASQQQTPLPLEDITAVKPSSVGPSDFPDTTSATSSAVPSTLSWRVRVRTGEGAASTITETSADQRSGVHTTEKRTSLSTSKTHFPSASAAFSVTRSVLMSSFGSRHSAHSDAAIGDTRSPASDNAETAGVTGSVSAPAGTTFSAAVPPQPPQRVSVTLQYSDDEEAEARSQVSDCCEEGNKDKASSHSSAHVSTRSGGRLTKVRDALAPRKEDIPFIKSPLTSTASSHCSSLPRSSHKSCAAEKWNDSSKTHPVSNCVVSSVKSTPTRMTTDATTHPQTSLLEESLASAAGESSFREQGTDELEDGSLVSQPHQWPSRHTSSKREVASSSKRSVNSSSKASAVVEEEGLGVPSIVSQSKGMGVDVARGSDKDFSAKLVPGSDRSSCSASRSYTRQALSQLPSCSSGSHRGGSDAAASAMPSVRSKVSGRAASMATSVSGAAKSASVRTKSSATTSRVSGERSDAPDAAWFLASIGPVPPAVESPVSSVKPSVVSRSAASHSSASSTASYSFSSFSSLRNAIWTKSASDRAPLSYNCVSDRANSRASWQLHPEESATEQSEELGSVPEAPVEEINTEMSDTSRDGSQHFCGDDDSDMIEGPGSEEGEDAKEGAEVDVEASTYTSGTTPAFDSEVDKSEADPSDKEEVVETDVGEAHSEVAQTEEILVASSHSPFDKTQQLEAYAQSSTRGNSHGEDDGIAGAHEAVGSATDIQVPAVPTTEDVRGLESTGRSCDIDAPFGLHLANSAYLDSSTAASAISSVSKAASRLASGPNAAANDAASQTPRSSQRVSAPPIGAGTPSCDKSEVTAHTASTRSAAPTKSPKSPTSSAASCSSRVASSKPDKGAPADEPAEEVHDSTDSLVGDAVARAPASLQSKRDEQQPSDATSEESEIAASFFEISGWASSNGRRNKSVRATPAAAEEANTPVLAACATATAASPEERDTALRKARLRAMAAVIIAQAAYEEVERVAAIYNHE</sequence>
<feature type="region of interest" description="Disordered" evidence="1">
    <location>
        <begin position="1"/>
        <end position="43"/>
    </location>
</feature>
<feature type="region of interest" description="Disordered" evidence="1">
    <location>
        <begin position="1580"/>
        <end position="1713"/>
    </location>
</feature>
<gene>
    <name evidence="2" type="ORF">ABL78_2063</name>
</gene>
<feature type="compositionally biased region" description="Basic and acidic residues" evidence="1">
    <location>
        <begin position="1662"/>
        <end position="1680"/>
    </location>
</feature>
<feature type="region of interest" description="Disordered" evidence="1">
    <location>
        <begin position="640"/>
        <end position="732"/>
    </location>
</feature>
<reference evidence="2 3" key="1">
    <citation type="journal article" date="2015" name="PLoS Pathog.">
        <title>Leptomonas seymouri: Adaptations to the Dixenous Life Cycle Analyzed by Genome Sequencing, Transcriptome Profiling and Co-infection with Leishmania donovani.</title>
        <authorList>
            <person name="Kraeva N."/>
            <person name="Butenko A."/>
            <person name="Hlavacova J."/>
            <person name="Kostygov A."/>
            <person name="Myskova J."/>
            <person name="Grybchuk D."/>
            <person name="Lestinova T."/>
            <person name="Votypka J."/>
            <person name="Volf P."/>
            <person name="Opperdoes F."/>
            <person name="Flegontov P."/>
            <person name="Lukes J."/>
            <person name="Yurchenko V."/>
        </authorList>
    </citation>
    <scope>NUCLEOTIDE SEQUENCE [LARGE SCALE GENOMIC DNA]</scope>
    <source>
        <strain evidence="2 3">ATCC 30220</strain>
    </source>
</reference>
<feature type="compositionally biased region" description="Polar residues" evidence="1">
    <location>
        <begin position="941"/>
        <end position="954"/>
    </location>
</feature>
<feature type="region of interest" description="Disordered" evidence="1">
    <location>
        <begin position="744"/>
        <end position="763"/>
    </location>
</feature>
<feature type="compositionally biased region" description="Polar residues" evidence="1">
    <location>
        <begin position="1217"/>
        <end position="1229"/>
    </location>
</feature>
<feature type="region of interest" description="Disordered" evidence="1">
    <location>
        <begin position="1108"/>
        <end position="1285"/>
    </location>
</feature>
<feature type="compositionally biased region" description="Polar residues" evidence="1">
    <location>
        <begin position="1267"/>
        <end position="1279"/>
    </location>
</feature>
<feature type="compositionally biased region" description="Polar residues" evidence="1">
    <location>
        <begin position="1130"/>
        <end position="1141"/>
    </location>
</feature>
<proteinExistence type="predicted"/>
<evidence type="ECO:0000256" key="1">
    <source>
        <dbReference type="SAM" id="MobiDB-lite"/>
    </source>
</evidence>
<comment type="caution">
    <text evidence="2">The sequence shown here is derived from an EMBL/GenBank/DDBJ whole genome shotgun (WGS) entry which is preliminary data.</text>
</comment>
<feature type="compositionally biased region" description="Polar residues" evidence="1">
    <location>
        <begin position="519"/>
        <end position="529"/>
    </location>
</feature>
<accession>A0A0N0P7J7</accession>